<keyword evidence="11" id="KW-0472">Membrane</keyword>
<dbReference type="Gene3D" id="1.10.760.10">
    <property type="entry name" value="Cytochrome c-like domain"/>
    <property type="match status" value="3"/>
</dbReference>
<accession>A0A2V4RNY2</accession>
<dbReference type="GO" id="GO:0009055">
    <property type="term" value="F:electron transfer activity"/>
    <property type="evidence" value="ECO:0007669"/>
    <property type="project" value="InterPro"/>
</dbReference>
<name>A0A2V4RNY2_9PROT</name>
<dbReference type="GO" id="GO:0005506">
    <property type="term" value="F:iron ion binding"/>
    <property type="evidence" value="ECO:0007669"/>
    <property type="project" value="InterPro"/>
</dbReference>
<keyword evidence="3" id="KW-1003">Cell membrane</keyword>
<dbReference type="GO" id="GO:0016614">
    <property type="term" value="F:oxidoreductase activity, acting on CH-OH group of donors"/>
    <property type="evidence" value="ECO:0007669"/>
    <property type="project" value="InterPro"/>
</dbReference>
<keyword evidence="17" id="KW-1185">Reference proteome</keyword>
<reference evidence="16 17" key="1">
    <citation type="submission" date="2017-07" db="EMBL/GenBank/DDBJ databases">
        <title>A draft genome sequence of Komagataeibacter swingsii LMG 22125.</title>
        <authorList>
            <person name="Skraban J."/>
            <person name="Cleenwerck I."/>
            <person name="Vandamme P."/>
            <person name="Trcek J."/>
        </authorList>
    </citation>
    <scope>NUCLEOTIDE SEQUENCE [LARGE SCALE GENOMIC DNA]</scope>
    <source>
        <strain evidence="16 17">LMG 22125</strain>
    </source>
</reference>
<evidence type="ECO:0000313" key="17">
    <source>
        <dbReference type="Proteomes" id="UP000247371"/>
    </source>
</evidence>
<keyword evidence="4 12" id="KW-0349">Heme</keyword>
<dbReference type="PIRSF" id="PIRSF000018">
    <property type="entry name" value="Mb_ADH_cyt_c"/>
    <property type="match status" value="1"/>
</dbReference>
<dbReference type="PANTHER" id="PTHR35008">
    <property type="entry name" value="BLL4482 PROTEIN-RELATED"/>
    <property type="match status" value="1"/>
</dbReference>
<dbReference type="InterPro" id="IPR008168">
    <property type="entry name" value="Cyt_C_IC"/>
</dbReference>
<keyword evidence="5" id="KW-0679">Respiratory chain</keyword>
<dbReference type="GO" id="GO:0005886">
    <property type="term" value="C:plasma membrane"/>
    <property type="evidence" value="ECO:0007669"/>
    <property type="project" value="UniProtKB-SubCell"/>
</dbReference>
<dbReference type="EMBL" id="NKUB01000002">
    <property type="protein sequence ID" value="PYD70709.1"/>
    <property type="molecule type" value="Genomic_DNA"/>
</dbReference>
<protein>
    <submittedName>
        <fullName evidence="16">Alcohol dehydrogenase</fullName>
    </submittedName>
</protein>
<feature type="domain" description="Cytochrome c" evidence="15">
    <location>
        <begin position="185"/>
        <end position="292"/>
    </location>
</feature>
<evidence type="ECO:0000256" key="12">
    <source>
        <dbReference type="PIRSR" id="PIRSR000018-50"/>
    </source>
</evidence>
<dbReference type="AlphaFoldDB" id="A0A2V4RNY2"/>
<dbReference type="InterPro" id="IPR009056">
    <property type="entry name" value="Cyt_c-like_dom"/>
</dbReference>
<feature type="binding site" description="axial binding residue" evidence="13">
    <location>
        <position position="59"/>
    </location>
    <ligand>
        <name>heme c</name>
        <dbReference type="ChEBI" id="CHEBI:61717"/>
        <label>1</label>
    </ligand>
    <ligandPart>
        <name>Fe</name>
        <dbReference type="ChEBI" id="CHEBI:18248"/>
    </ligandPart>
</feature>
<evidence type="ECO:0000256" key="2">
    <source>
        <dbReference type="ARBA" id="ARBA00022448"/>
    </source>
</evidence>
<evidence type="ECO:0000256" key="3">
    <source>
        <dbReference type="ARBA" id="ARBA00022475"/>
    </source>
</evidence>
<evidence type="ECO:0000256" key="6">
    <source>
        <dbReference type="ARBA" id="ARBA00022723"/>
    </source>
</evidence>
<evidence type="ECO:0000256" key="1">
    <source>
        <dbReference type="ARBA" id="ARBA00004236"/>
    </source>
</evidence>
<dbReference type="PRINTS" id="PR00605">
    <property type="entry name" value="CYTCHROMECIC"/>
</dbReference>
<feature type="chain" id="PRO_5015871574" evidence="14">
    <location>
        <begin position="35"/>
        <end position="424"/>
    </location>
</feature>
<dbReference type="GO" id="GO:0020037">
    <property type="term" value="F:heme binding"/>
    <property type="evidence" value="ECO:0007669"/>
    <property type="project" value="InterPro"/>
</dbReference>
<feature type="binding site" description="covalent" evidence="12">
    <location>
        <position position="55"/>
    </location>
    <ligand>
        <name>heme c</name>
        <dbReference type="ChEBI" id="CHEBI:61717"/>
        <label>1</label>
    </ligand>
</feature>
<organism evidence="16 17">
    <name type="scientific">Komagataeibacter swingsii</name>
    <dbReference type="NCBI Taxonomy" id="215220"/>
    <lineage>
        <taxon>Bacteria</taxon>
        <taxon>Pseudomonadati</taxon>
        <taxon>Pseudomonadota</taxon>
        <taxon>Alphaproteobacteria</taxon>
        <taxon>Acetobacterales</taxon>
        <taxon>Acetobacteraceae</taxon>
        <taxon>Komagataeibacter</taxon>
    </lineage>
</organism>
<proteinExistence type="predicted"/>
<feature type="binding site" description="covalent" evidence="12">
    <location>
        <position position="200"/>
    </location>
    <ligand>
        <name>heme c</name>
        <dbReference type="ChEBI" id="CHEBI:61717"/>
        <label>2</label>
    </ligand>
</feature>
<keyword evidence="6 13" id="KW-0479">Metal-binding</keyword>
<evidence type="ECO:0000256" key="14">
    <source>
        <dbReference type="SAM" id="SignalP"/>
    </source>
</evidence>
<keyword evidence="8" id="KW-0677">Repeat</keyword>
<keyword evidence="7 14" id="KW-0732">Signal</keyword>
<feature type="signal peptide" evidence="14">
    <location>
        <begin position="1"/>
        <end position="34"/>
    </location>
</feature>
<feature type="binding site" description="covalent" evidence="12">
    <location>
        <position position="203"/>
    </location>
    <ligand>
        <name>heme c</name>
        <dbReference type="ChEBI" id="CHEBI:61717"/>
        <label>2</label>
    </ligand>
</feature>
<dbReference type="InterPro" id="IPR036909">
    <property type="entry name" value="Cyt_c-like_dom_sf"/>
</dbReference>
<dbReference type="InterPro" id="IPR014353">
    <property type="entry name" value="Membr-bd_ADH_cyt_c"/>
</dbReference>
<evidence type="ECO:0000256" key="11">
    <source>
        <dbReference type="ARBA" id="ARBA00023136"/>
    </source>
</evidence>
<evidence type="ECO:0000256" key="4">
    <source>
        <dbReference type="ARBA" id="ARBA00022617"/>
    </source>
</evidence>
<feature type="domain" description="Cytochrome c" evidence="15">
    <location>
        <begin position="41"/>
        <end position="143"/>
    </location>
</feature>
<evidence type="ECO:0000256" key="8">
    <source>
        <dbReference type="ARBA" id="ARBA00022737"/>
    </source>
</evidence>
<evidence type="ECO:0000256" key="10">
    <source>
        <dbReference type="ARBA" id="ARBA00023004"/>
    </source>
</evidence>
<dbReference type="Pfam" id="PF00034">
    <property type="entry name" value="Cytochrom_C"/>
    <property type="match status" value="3"/>
</dbReference>
<evidence type="ECO:0000313" key="16">
    <source>
        <dbReference type="EMBL" id="PYD70709.1"/>
    </source>
</evidence>
<evidence type="ECO:0000259" key="15">
    <source>
        <dbReference type="PROSITE" id="PS51007"/>
    </source>
</evidence>
<comment type="caution">
    <text evidence="16">The sequence shown here is derived from an EMBL/GenBank/DDBJ whole genome shotgun (WGS) entry which is preliminary data.</text>
</comment>
<evidence type="ECO:0000256" key="9">
    <source>
        <dbReference type="ARBA" id="ARBA00022982"/>
    </source>
</evidence>
<dbReference type="PANTHER" id="PTHR35008:SF8">
    <property type="entry name" value="ALCOHOL DEHYDROGENASE CYTOCHROME C SUBUNIT"/>
    <property type="match status" value="1"/>
</dbReference>
<feature type="domain" description="Cytochrome c" evidence="15">
    <location>
        <begin position="307"/>
        <end position="397"/>
    </location>
</feature>
<dbReference type="PROSITE" id="PS51007">
    <property type="entry name" value="CYTC"/>
    <property type="match status" value="3"/>
</dbReference>
<keyword evidence="10 13" id="KW-0408">Iron</keyword>
<dbReference type="InterPro" id="IPR051459">
    <property type="entry name" value="Cytochrome_c-type_DH"/>
</dbReference>
<comment type="cofactor">
    <cofactor evidence="12">
        <name>heme c</name>
        <dbReference type="ChEBI" id="CHEBI:61717"/>
    </cofactor>
    <text evidence="12">Binds 3 heme c groups covalently per subunit.</text>
</comment>
<keyword evidence="2" id="KW-0813">Transport</keyword>
<sequence length="424" mass="45687">MIMARNLLRTALRTCMRGGLLLSAVTFLAHGAKAQDGGADAQVERGRYLAIAGDCLACHTAPGGKPFAGGLDLKTPFGIITASNITSDRETGIGSWTQQQFERAVRHGRSPDRYLYPAMPYTAYAKVTDADIADLWAYIRTIPAVSNRVVTNRLPFPYNIRMLMIGWNMLFFDRTPFTPDASRSAQVNRGAYLVEGLEHCGTCHTTKNAFGGDTRATYQGTSLQGWYAPDLSNNTHTGLGGWNADDIVTYLRAGTNRHTAASGPMMETIENSTQHLTEADLQAIAAYFKSLPQRTVAVPAPLPASNRQMVAGAREFIVQCSACHVSNGAGIANMIPTLRNNPAVNAPNPDSLINIVLRGTDGPVTTANPTGAAMPSFGWKLHDDQIANILTYIRNSMGNAAPAVLASDVARARKAIDAQQVVWH</sequence>
<evidence type="ECO:0000256" key="13">
    <source>
        <dbReference type="PIRSR" id="PIRSR000018-51"/>
    </source>
</evidence>
<feature type="binding site" description="axial binding residue" evidence="13">
    <location>
        <position position="204"/>
    </location>
    <ligand>
        <name>heme c</name>
        <dbReference type="ChEBI" id="CHEBI:61717"/>
        <label>2</label>
    </ligand>
    <ligandPart>
        <name>Fe</name>
        <dbReference type="ChEBI" id="CHEBI:18248"/>
    </ligandPart>
</feature>
<feature type="binding site" description="covalent" evidence="12">
    <location>
        <position position="58"/>
    </location>
    <ligand>
        <name>heme c</name>
        <dbReference type="ChEBI" id="CHEBI:61717"/>
        <label>1</label>
    </ligand>
</feature>
<feature type="binding site" description="axial binding residue" evidence="13">
    <location>
        <position position="324"/>
    </location>
    <ligand>
        <name>heme c</name>
        <dbReference type="ChEBI" id="CHEBI:61717"/>
        <label>3</label>
    </ligand>
    <ligandPart>
        <name>Fe</name>
        <dbReference type="ChEBI" id="CHEBI:18248"/>
    </ligandPart>
</feature>
<feature type="binding site" description="covalent" evidence="12">
    <location>
        <position position="323"/>
    </location>
    <ligand>
        <name>heme c</name>
        <dbReference type="ChEBI" id="CHEBI:61717"/>
        <label>3</label>
    </ligand>
</feature>
<keyword evidence="9" id="KW-0249">Electron transport</keyword>
<gene>
    <name evidence="16" type="ORF">CFR76_01815</name>
</gene>
<comment type="subcellular location">
    <subcellularLocation>
        <location evidence="1">Cell membrane</location>
    </subcellularLocation>
</comment>
<evidence type="ECO:0000256" key="7">
    <source>
        <dbReference type="ARBA" id="ARBA00022729"/>
    </source>
</evidence>
<dbReference type="Proteomes" id="UP000247371">
    <property type="component" value="Unassembled WGS sequence"/>
</dbReference>
<evidence type="ECO:0000256" key="5">
    <source>
        <dbReference type="ARBA" id="ARBA00022660"/>
    </source>
</evidence>
<feature type="binding site" description="covalent" evidence="12">
    <location>
        <position position="320"/>
    </location>
    <ligand>
        <name>heme c</name>
        <dbReference type="ChEBI" id="CHEBI:61717"/>
        <label>3</label>
    </ligand>
</feature>
<dbReference type="SUPFAM" id="SSF46626">
    <property type="entry name" value="Cytochrome c"/>
    <property type="match status" value="3"/>
</dbReference>